<dbReference type="AlphaFoldDB" id="A0A2T7UGC4"/>
<evidence type="ECO:0000256" key="2">
    <source>
        <dbReference type="SAM" id="SignalP"/>
    </source>
</evidence>
<feature type="transmembrane region" description="Helical" evidence="1">
    <location>
        <begin position="36"/>
        <end position="59"/>
    </location>
</feature>
<reference evidence="3" key="1">
    <citation type="submission" date="2017-04" db="EMBL/GenBank/DDBJ databases">
        <title>Unexpected and diverse lifestyles within the genus Limnohabitans.</title>
        <authorList>
            <person name="Kasalicky V."/>
            <person name="Mehrshad M."/>
            <person name="Andrei S.-A."/>
            <person name="Salcher M."/>
            <person name="Kratochvilova H."/>
            <person name="Simek K."/>
            <person name="Ghai R."/>
        </authorList>
    </citation>
    <scope>NUCLEOTIDE SEQUENCE [LARGE SCALE GENOMIC DNA]</scope>
    <source>
        <strain evidence="3">II-D5</strain>
    </source>
</reference>
<gene>
    <name evidence="3" type="ORF">H663_004550</name>
</gene>
<dbReference type="Proteomes" id="UP000037507">
    <property type="component" value="Unassembled WGS sequence"/>
</dbReference>
<evidence type="ECO:0000313" key="4">
    <source>
        <dbReference type="Proteomes" id="UP000037507"/>
    </source>
</evidence>
<keyword evidence="4" id="KW-1185">Reference proteome</keyword>
<name>A0A2T7UGC4_9BURK</name>
<feature type="signal peptide" evidence="2">
    <location>
        <begin position="1"/>
        <end position="20"/>
    </location>
</feature>
<keyword evidence="1" id="KW-1133">Transmembrane helix</keyword>
<sequence>MVAVGFAAWVLALVSATALAVFFAGAAWVTTGDAGAALVVFAAALPEAGAALTEAAVFFG</sequence>
<organism evidence="3 4">
    <name type="scientific">Limnohabitans planktonicus II-D5</name>
    <dbReference type="NCBI Taxonomy" id="1293045"/>
    <lineage>
        <taxon>Bacteria</taxon>
        <taxon>Pseudomonadati</taxon>
        <taxon>Pseudomonadota</taxon>
        <taxon>Betaproteobacteria</taxon>
        <taxon>Burkholderiales</taxon>
        <taxon>Comamonadaceae</taxon>
        <taxon>Limnohabitans</taxon>
    </lineage>
</organism>
<keyword evidence="2" id="KW-0732">Signal</keyword>
<protein>
    <submittedName>
        <fullName evidence="3">Uncharacterized protein</fullName>
    </submittedName>
</protein>
<evidence type="ECO:0000256" key="1">
    <source>
        <dbReference type="SAM" id="Phobius"/>
    </source>
</evidence>
<evidence type="ECO:0000313" key="3">
    <source>
        <dbReference type="EMBL" id="PVE43749.1"/>
    </source>
</evidence>
<accession>A0A2T7UGC4</accession>
<dbReference type="EMBL" id="LFYT02000004">
    <property type="protein sequence ID" value="PVE43749.1"/>
    <property type="molecule type" value="Genomic_DNA"/>
</dbReference>
<comment type="caution">
    <text evidence="3">The sequence shown here is derived from an EMBL/GenBank/DDBJ whole genome shotgun (WGS) entry which is preliminary data.</text>
</comment>
<feature type="chain" id="PRO_5015594784" evidence="2">
    <location>
        <begin position="21"/>
        <end position="60"/>
    </location>
</feature>
<proteinExistence type="predicted"/>
<keyword evidence="1" id="KW-0812">Transmembrane</keyword>
<keyword evidence="1" id="KW-0472">Membrane</keyword>